<dbReference type="AlphaFoldDB" id="A0A284R8U0"/>
<accession>A0A284R8U0</accession>
<dbReference type="PANTHER" id="PTHR42767:SF1">
    <property type="entry name" value="ENDO-BETA-1,6-GALACTANASE-LIKE DOMAIN-CONTAINING PROTEIN"/>
    <property type="match status" value="1"/>
</dbReference>
<dbReference type="PANTHER" id="PTHR42767">
    <property type="entry name" value="ENDO-BETA-1,6-GALACTANASE"/>
    <property type="match status" value="1"/>
</dbReference>
<sequence>MLTFALALSVLPLIRSASVPSSAAQTFLGVGGSGAWWPMDLYHFPEATRQNLSDLLFSQDGLGLSSYRWNVGSGGVNVSNPVRAPETFYVRPGVYNWSADAQGVYFLTEAAKRGVPGLTMFANSAPAPLTSGRTSCNSQFVNGTGAAYGTFLADVVLHFIQNGININYISPMNEPDNSFGPSPCVAKMMRGFSFRRAEVVEGLYDALSSRGLAATVGILADESSSLSLATSEYGSWLPQVIDKVAALVHHTYDFPSDSSYRSYISTTKTRYPGKATWMSEICCSLGQADGSGRGWSGGYDPTINNALMFSGLMFQSFVLAQEPHYDFWTLVSNGLGCSPTEDPSCVLKINSNGWTDGVIYYDGEYASNGNHNLYISKHFWTLKHFGNFVKPGSQRRPIDSDASLNSMAVSTASKYYILAMNPNSTDSTLNLTFPDTVCATTAWRTSANEDFVEIDAANTQSGGAGWILPLAAVSLTTYIFDRSAFTLTNAVTRAAGCYWFIWFYSHEILPLTCDICDTNTSFRTLMTTEENGKYTIENDMPITFQRRQGNLNRLRPIFSRPPAARDSSPDATSNCDLHPITYIPPIPSSTVIARHVPQARDLSVQNYSMDNRSFSAYLDRLESIVEFVGPEVTITAFTEMGQAESSIKVPLQRSYTGTEPVIPSALADTPCATLGVPGLLDLFNSTLVTSHTLDTPSLSSVLEDCIKNNYDVGTAYGRLRVVWRAYNDGTIQEELRKREADDREMRQEFIVGNRIVRPCLEPRRVWDLYTNRVVRWWSIAAPLDEPKSLCSCSMSKTMRETCSNVRPISHAWIHAKDRVNVQTPINGYEWPVPIPKDASIDLIRIEMLNLGVEYTWLDVLCLRQKGGTREDLREEEWKLDVPTIGSVYHLSEVVIYLSGLGRPLTLKEGDLESDQCWFRRAWTLQEVGERRIIAGDMPDGPLHAEPIGKDDTGILTRFHNQLGAINAIHHLSRSLSLSPGMFDVLSEMQNRVSTNPVDKVVGLAHLLLSRMIPAYHESESLEDAWTALVNEMTAGNRGELFFWYPEPGDAGKKWRPSWEQVMNKCLPANQISNMDIGWDGETDDAWYKGPCVDKGLVWGLAAGGAEKVARRGKFIVKDSDGMEHAFGIIAHHGYPIPEGTYTLLGTDLTAPVRRPVRIRGHLRLRVQNSRCRTQYWVIGRRLSDGKFEKVSVFEMADEKEVRRLSALGITEKCRNVLI</sequence>
<evidence type="ECO:0000256" key="1">
    <source>
        <dbReference type="SAM" id="SignalP"/>
    </source>
</evidence>
<dbReference type="OrthoDB" id="2012278at2759"/>
<gene>
    <name evidence="3" type="ORF">ARMOST_08520</name>
</gene>
<dbReference type="SUPFAM" id="SSF51445">
    <property type="entry name" value="(Trans)glycosidases"/>
    <property type="match status" value="1"/>
</dbReference>
<feature type="domain" description="Endo-beta-1,6-galactanase-like" evidence="2">
    <location>
        <begin position="21"/>
        <end position="329"/>
    </location>
</feature>
<reference evidence="4" key="1">
    <citation type="journal article" date="2017" name="Nat. Ecol. Evol.">
        <title>Genome expansion and lineage-specific genetic innovations in the forest pathogenic fungi Armillaria.</title>
        <authorList>
            <person name="Sipos G."/>
            <person name="Prasanna A.N."/>
            <person name="Walter M.C."/>
            <person name="O'Connor E."/>
            <person name="Balint B."/>
            <person name="Krizsan K."/>
            <person name="Kiss B."/>
            <person name="Hess J."/>
            <person name="Varga T."/>
            <person name="Slot J."/>
            <person name="Riley R."/>
            <person name="Boka B."/>
            <person name="Rigling D."/>
            <person name="Barry K."/>
            <person name="Lee J."/>
            <person name="Mihaltcheva S."/>
            <person name="LaButti K."/>
            <person name="Lipzen A."/>
            <person name="Waldron R."/>
            <person name="Moloney N.M."/>
            <person name="Sperisen C."/>
            <person name="Kredics L."/>
            <person name="Vagvoelgyi C."/>
            <person name="Patrignani A."/>
            <person name="Fitzpatrick D."/>
            <person name="Nagy I."/>
            <person name="Doyle S."/>
            <person name="Anderson J.B."/>
            <person name="Grigoriev I.V."/>
            <person name="Gueldener U."/>
            <person name="Muensterkoetter M."/>
            <person name="Nagy L.G."/>
        </authorList>
    </citation>
    <scope>NUCLEOTIDE SEQUENCE [LARGE SCALE GENOMIC DNA]</scope>
    <source>
        <strain evidence="4">C18/9</strain>
    </source>
</reference>
<feature type="signal peptide" evidence="1">
    <location>
        <begin position="1"/>
        <end position="16"/>
    </location>
</feature>
<evidence type="ECO:0000313" key="4">
    <source>
        <dbReference type="Proteomes" id="UP000219338"/>
    </source>
</evidence>
<dbReference type="Proteomes" id="UP000219338">
    <property type="component" value="Unassembled WGS sequence"/>
</dbReference>
<dbReference type="InterPro" id="IPR039743">
    <property type="entry name" value="6GAL/EXGAL"/>
</dbReference>
<keyword evidence="1" id="KW-0732">Signal</keyword>
<dbReference type="InterPro" id="IPR039514">
    <property type="entry name" value="6GAL-like"/>
</dbReference>
<dbReference type="InterPro" id="IPR017853">
    <property type="entry name" value="GH"/>
</dbReference>
<dbReference type="Gene3D" id="3.20.20.80">
    <property type="entry name" value="Glycosidases"/>
    <property type="match status" value="1"/>
</dbReference>
<organism evidence="3 4">
    <name type="scientific">Armillaria ostoyae</name>
    <name type="common">Armillaria root rot fungus</name>
    <dbReference type="NCBI Taxonomy" id="47428"/>
    <lineage>
        <taxon>Eukaryota</taxon>
        <taxon>Fungi</taxon>
        <taxon>Dikarya</taxon>
        <taxon>Basidiomycota</taxon>
        <taxon>Agaricomycotina</taxon>
        <taxon>Agaricomycetes</taxon>
        <taxon>Agaricomycetidae</taxon>
        <taxon>Agaricales</taxon>
        <taxon>Marasmiineae</taxon>
        <taxon>Physalacriaceae</taxon>
        <taxon>Armillaria</taxon>
    </lineage>
</organism>
<evidence type="ECO:0000313" key="3">
    <source>
        <dbReference type="EMBL" id="SJL05147.1"/>
    </source>
</evidence>
<evidence type="ECO:0000259" key="2">
    <source>
        <dbReference type="Pfam" id="PF14587"/>
    </source>
</evidence>
<dbReference type="GO" id="GO:0004553">
    <property type="term" value="F:hydrolase activity, hydrolyzing O-glycosyl compounds"/>
    <property type="evidence" value="ECO:0007669"/>
    <property type="project" value="InterPro"/>
</dbReference>
<dbReference type="Pfam" id="PF14587">
    <property type="entry name" value="Glyco_hydr_30_2"/>
    <property type="match status" value="1"/>
</dbReference>
<dbReference type="EMBL" id="FUEG01000005">
    <property type="protein sequence ID" value="SJL05147.1"/>
    <property type="molecule type" value="Genomic_DNA"/>
</dbReference>
<keyword evidence="4" id="KW-1185">Reference proteome</keyword>
<name>A0A284R8U0_ARMOS</name>
<proteinExistence type="predicted"/>
<protein>
    <recommendedName>
        <fullName evidence="2">Endo-beta-1,6-galactanase-like domain-containing protein</fullName>
    </recommendedName>
</protein>
<feature type="chain" id="PRO_5013329622" description="Endo-beta-1,6-galactanase-like domain-containing protein" evidence="1">
    <location>
        <begin position="17"/>
        <end position="1218"/>
    </location>
</feature>